<organism evidence="8 9">
    <name type="scientific">Pichia inconspicua</name>
    <dbReference type="NCBI Taxonomy" id="52247"/>
    <lineage>
        <taxon>Eukaryota</taxon>
        <taxon>Fungi</taxon>
        <taxon>Dikarya</taxon>
        <taxon>Ascomycota</taxon>
        <taxon>Saccharomycotina</taxon>
        <taxon>Pichiomycetes</taxon>
        <taxon>Pichiales</taxon>
        <taxon>Pichiaceae</taxon>
        <taxon>Pichia</taxon>
    </lineage>
</organism>
<dbReference type="GO" id="GO:0003678">
    <property type="term" value="F:DNA helicase activity"/>
    <property type="evidence" value="ECO:0007669"/>
    <property type="project" value="UniProtKB-ARBA"/>
</dbReference>
<dbReference type="InterPro" id="IPR045055">
    <property type="entry name" value="DNA2/NAM7-like"/>
</dbReference>
<evidence type="ECO:0000256" key="5">
    <source>
        <dbReference type="ARBA" id="ARBA00022840"/>
    </source>
</evidence>
<dbReference type="InterPro" id="IPR041677">
    <property type="entry name" value="DNA2/NAM7_AAA_11"/>
</dbReference>
<feature type="compositionally biased region" description="Basic and acidic residues" evidence="6">
    <location>
        <begin position="100"/>
        <end position="210"/>
    </location>
</feature>
<dbReference type="PANTHER" id="PTHR10887">
    <property type="entry name" value="DNA2/NAM7 HELICASE FAMILY"/>
    <property type="match status" value="1"/>
</dbReference>
<evidence type="ECO:0000313" key="9">
    <source>
        <dbReference type="Proteomes" id="UP000307173"/>
    </source>
</evidence>
<dbReference type="Pfam" id="PF13087">
    <property type="entry name" value="AAA_12"/>
    <property type="match status" value="1"/>
</dbReference>
<dbReference type="OrthoDB" id="6513042at2759"/>
<evidence type="ECO:0000256" key="2">
    <source>
        <dbReference type="ARBA" id="ARBA00022741"/>
    </source>
</evidence>
<dbReference type="GO" id="GO:0003724">
    <property type="term" value="F:RNA helicase activity"/>
    <property type="evidence" value="ECO:0007669"/>
    <property type="project" value="TreeGrafter"/>
</dbReference>
<dbReference type="SMART" id="SM00382">
    <property type="entry name" value="AAA"/>
    <property type="match status" value="1"/>
</dbReference>
<dbReference type="SUPFAM" id="SSF52540">
    <property type="entry name" value="P-loop containing nucleoside triphosphate hydrolases"/>
    <property type="match status" value="1"/>
</dbReference>
<evidence type="ECO:0000259" key="7">
    <source>
        <dbReference type="SMART" id="SM00382"/>
    </source>
</evidence>
<dbReference type="InterPro" id="IPR041679">
    <property type="entry name" value="DNA2/NAM7-like_C"/>
</dbReference>
<evidence type="ECO:0000256" key="3">
    <source>
        <dbReference type="ARBA" id="ARBA00022801"/>
    </source>
</evidence>
<evidence type="ECO:0000256" key="4">
    <source>
        <dbReference type="ARBA" id="ARBA00022806"/>
    </source>
</evidence>
<feature type="region of interest" description="Disordered" evidence="6">
    <location>
        <begin position="100"/>
        <end position="319"/>
    </location>
</feature>
<dbReference type="GO" id="GO:0005694">
    <property type="term" value="C:chromosome"/>
    <property type="evidence" value="ECO:0007669"/>
    <property type="project" value="UniProtKB-ARBA"/>
</dbReference>
<dbReference type="InterPro" id="IPR027417">
    <property type="entry name" value="P-loop_NTPase"/>
</dbReference>
<evidence type="ECO:0000256" key="1">
    <source>
        <dbReference type="ARBA" id="ARBA00007913"/>
    </source>
</evidence>
<feature type="compositionally biased region" description="Basic and acidic residues" evidence="6">
    <location>
        <begin position="238"/>
        <end position="303"/>
    </location>
</feature>
<dbReference type="GO" id="GO:0016787">
    <property type="term" value="F:hydrolase activity"/>
    <property type="evidence" value="ECO:0007669"/>
    <property type="project" value="UniProtKB-KW"/>
</dbReference>
<protein>
    <recommendedName>
        <fullName evidence="7">AAA+ ATPase domain-containing protein</fullName>
    </recommendedName>
</protein>
<dbReference type="Gene3D" id="3.40.50.300">
    <property type="entry name" value="P-loop containing nucleotide triphosphate hydrolases"/>
    <property type="match status" value="2"/>
</dbReference>
<dbReference type="PANTHER" id="PTHR10887:SF317">
    <property type="entry name" value="ATP-DEPENDENT RNA HELICASE ECM32-RELATED"/>
    <property type="match status" value="1"/>
</dbReference>
<evidence type="ECO:0000313" key="8">
    <source>
        <dbReference type="EMBL" id="TID30894.1"/>
    </source>
</evidence>
<sequence>MNNSGNNDPFEYLCDCCPLETTTSSQAAQHATASAHYNLSVRNSLVNGGVSNEIRCSQCGESDVRQLHVKGVDVGCSGCLGVPDGDLRAFLDDVVKMHMKSEKKSKNERGGKDKKVKKDKERKEKVKADDRKEEDNKKKAQDVNDKKKDNEKRKEKTKKVKDVNAAKEKEGNVKDAKKKEDSNFVKERKDTTKDPNEKKETKEAKENVKQKREKNKKKKEAMEGTVEKQQINKVNGVNDKKDVVNSSKEKKQNDTNDKKENANKQAKNKTDKGNNKDKKIKEKKVKNATEKYDPSKTKDKLSKDAIVPKSSSPTPSETNIEKNLLLDGLTAEEIKVEDKFSKLKKIIKNTLPSGIKDTFDNMDEYYNFLVYSLLLEELFALDFCTDVEFDWDNEEHCTMSGSTKKWFDMFVHEDVHHLKKHPFVRDQTIFIVRQKDVDLNWDSRPDFWVARIARSTLDTVNKRGKKVVMKRRKPKHATAKKSNQASTFNLELYPWNELKFPLKEDGRKFAFLPASNVLTRIINSMNQIENKDFINLILGKQKIKRINFNNNIIKHFTTLNQSQKEALQSAFNNTVTILQGPPGSGKTSTIYEIILQLLENLHYYPILVVAASNLAVDNIAEKLMPQYKDNILRITSLSKEKEYPVDHPLGSVCLHNKISNILPPNLHDVERRMKRDFSSVSSAEFSKYLDACTLYGSQFVRQANIIFATTAGIAGPYLKNVKSMPVIIMDEATQSSEPSTLIPLGAKGCKKVILVGDTAQLSVFTRVKSLETSLFERVLKNGTYADPYMLDTQYRMHPDISKFPRRKFYDNKLKDGITAENRKKANINYPVYFYNHAGIGARESKQFSMSGEEYGFSWVNHKEVGYVERMVEKLLIDKQISPKNIGIMTGYAAQRDLIVKALEKNKLINPMGNRTNKYVDKEDLSEKKNVTVCNVNGIIVATVDAFQGREMDFVILSCVRSNTYNTVGFMSDPRRMNVALTRAKYSFILIGDVSTLSTSSLWKEYIEELAEKNYVKNSLTDY</sequence>
<dbReference type="STRING" id="52247.A0A4T0X7W9"/>
<keyword evidence="5" id="KW-0067">ATP-binding</keyword>
<keyword evidence="9" id="KW-1185">Reference proteome</keyword>
<comment type="caution">
    <text evidence="8">The sequence shown here is derived from an EMBL/GenBank/DDBJ whole genome shotgun (WGS) entry which is preliminary data.</text>
</comment>
<dbReference type="AlphaFoldDB" id="A0A4T0X7W9"/>
<name>A0A4T0X7W9_9ASCO</name>
<accession>A0A4T0X7W9</accession>
<dbReference type="GO" id="GO:0005737">
    <property type="term" value="C:cytoplasm"/>
    <property type="evidence" value="ECO:0007669"/>
    <property type="project" value="TreeGrafter"/>
</dbReference>
<feature type="domain" description="AAA+ ATPase" evidence="7">
    <location>
        <begin position="572"/>
        <end position="785"/>
    </location>
</feature>
<proteinExistence type="inferred from homology"/>
<gene>
    <name evidence="8" type="ORF">CANINC_000486</name>
</gene>
<dbReference type="InterPro" id="IPR047187">
    <property type="entry name" value="SF1_C_Upf1"/>
</dbReference>
<dbReference type="EMBL" id="SELW01000088">
    <property type="protein sequence ID" value="TID30894.1"/>
    <property type="molecule type" value="Genomic_DNA"/>
</dbReference>
<dbReference type="GO" id="GO:0000184">
    <property type="term" value="P:nuclear-transcribed mRNA catabolic process, nonsense-mediated decay"/>
    <property type="evidence" value="ECO:0007669"/>
    <property type="project" value="TreeGrafter"/>
</dbReference>
<reference evidence="8 9" key="1">
    <citation type="journal article" date="2019" name="Front. Genet.">
        <title>Whole-Genome Sequencing of the Opportunistic Yeast Pathogen Candida inconspicua Uncovers Its Hybrid Origin.</title>
        <authorList>
            <person name="Mixao V."/>
            <person name="Hansen A.P."/>
            <person name="Saus E."/>
            <person name="Boekhout T."/>
            <person name="Lass-Florl C."/>
            <person name="Gabaldon T."/>
        </authorList>
    </citation>
    <scope>NUCLEOTIDE SEQUENCE [LARGE SCALE GENOMIC DNA]</scope>
    <source>
        <strain evidence="8 9">CBS 180</strain>
    </source>
</reference>
<keyword evidence="4" id="KW-0347">Helicase</keyword>
<dbReference type="FunFam" id="3.40.50.300:FF:000326">
    <property type="entry name" value="P-loop containing nucleoside triphosphate hydrolase"/>
    <property type="match status" value="1"/>
</dbReference>
<comment type="similarity">
    <text evidence="1">Belongs to the DNA2/NAM7 helicase family.</text>
</comment>
<dbReference type="GO" id="GO:0005524">
    <property type="term" value="F:ATP binding"/>
    <property type="evidence" value="ECO:0007669"/>
    <property type="project" value="UniProtKB-KW"/>
</dbReference>
<dbReference type="CDD" id="cd18808">
    <property type="entry name" value="SF1_C_Upf1"/>
    <property type="match status" value="1"/>
</dbReference>
<feature type="compositionally biased region" description="Polar residues" evidence="6">
    <location>
        <begin position="309"/>
        <end position="318"/>
    </location>
</feature>
<keyword evidence="3" id="KW-0378">Hydrolase</keyword>
<keyword evidence="2" id="KW-0547">Nucleotide-binding</keyword>
<dbReference type="InterPro" id="IPR003593">
    <property type="entry name" value="AAA+_ATPase"/>
</dbReference>
<evidence type="ECO:0000256" key="6">
    <source>
        <dbReference type="SAM" id="MobiDB-lite"/>
    </source>
</evidence>
<dbReference type="Pfam" id="PF13086">
    <property type="entry name" value="AAA_11"/>
    <property type="match status" value="2"/>
</dbReference>
<dbReference type="Proteomes" id="UP000307173">
    <property type="component" value="Unassembled WGS sequence"/>
</dbReference>